<protein>
    <submittedName>
        <fullName evidence="1">Uncharacterized protein</fullName>
    </submittedName>
</protein>
<dbReference type="Proteomes" id="UP001186974">
    <property type="component" value="Unassembled WGS sequence"/>
</dbReference>
<keyword evidence="2" id="KW-1185">Reference proteome</keyword>
<accession>A0ACC3DHE4</accession>
<gene>
    <name evidence="1" type="ORF">LTS18_014314</name>
</gene>
<reference evidence="1" key="1">
    <citation type="submission" date="2024-09" db="EMBL/GenBank/DDBJ databases">
        <title>Black Yeasts Isolated from many extreme environments.</title>
        <authorList>
            <person name="Coleine C."/>
            <person name="Stajich J.E."/>
            <person name="Selbmann L."/>
        </authorList>
    </citation>
    <scope>NUCLEOTIDE SEQUENCE</scope>
    <source>
        <strain evidence="1">CCFEE 5737</strain>
    </source>
</reference>
<comment type="caution">
    <text evidence="1">The sequence shown here is derived from an EMBL/GenBank/DDBJ whole genome shotgun (WGS) entry which is preliminary data.</text>
</comment>
<name>A0ACC3DHE4_9PEZI</name>
<evidence type="ECO:0000313" key="1">
    <source>
        <dbReference type="EMBL" id="KAK3074112.1"/>
    </source>
</evidence>
<proteinExistence type="predicted"/>
<sequence length="257" mass="28451">HTADNTRLLKEGYDDWRRHRLDKVENKSYATVLREIGHVGREQMLSTILGLQMLGLPPLPSFQSKKDVVEHLAQDPDEDEELRWSAVQWRDIRVGDIVKLKRDDPVPADIALLYASGEDGVAYVETVALDGETNLKAKQAPAALTCCSTISGIKSACSEFLVEDPNPNLYDFIGRVTVSSKTTIPLSLNEIMLRGCVLRNTDTAIGMVINTGEECKIRMNANHHPKAKKPLLEKHANRIVLTLVVYVVVLSVGLSVG</sequence>
<feature type="non-terminal residue" evidence="1">
    <location>
        <position position="257"/>
    </location>
</feature>
<dbReference type="EMBL" id="JAWDJW010004553">
    <property type="protein sequence ID" value="KAK3074112.1"/>
    <property type="molecule type" value="Genomic_DNA"/>
</dbReference>
<evidence type="ECO:0000313" key="2">
    <source>
        <dbReference type="Proteomes" id="UP001186974"/>
    </source>
</evidence>
<feature type="non-terminal residue" evidence="1">
    <location>
        <position position="1"/>
    </location>
</feature>
<organism evidence="1 2">
    <name type="scientific">Coniosporium uncinatum</name>
    <dbReference type="NCBI Taxonomy" id="93489"/>
    <lineage>
        <taxon>Eukaryota</taxon>
        <taxon>Fungi</taxon>
        <taxon>Dikarya</taxon>
        <taxon>Ascomycota</taxon>
        <taxon>Pezizomycotina</taxon>
        <taxon>Dothideomycetes</taxon>
        <taxon>Dothideomycetes incertae sedis</taxon>
        <taxon>Coniosporium</taxon>
    </lineage>
</organism>